<keyword evidence="1" id="KW-1133">Transmembrane helix</keyword>
<name>A0A553NYF8_TIGCA</name>
<feature type="non-terminal residue" evidence="2">
    <location>
        <position position="72"/>
    </location>
</feature>
<keyword evidence="1" id="KW-0472">Membrane</keyword>
<organism evidence="2 3">
    <name type="scientific">Tigriopus californicus</name>
    <name type="common">Marine copepod</name>
    <dbReference type="NCBI Taxonomy" id="6832"/>
    <lineage>
        <taxon>Eukaryota</taxon>
        <taxon>Metazoa</taxon>
        <taxon>Ecdysozoa</taxon>
        <taxon>Arthropoda</taxon>
        <taxon>Crustacea</taxon>
        <taxon>Multicrustacea</taxon>
        <taxon>Hexanauplia</taxon>
        <taxon>Copepoda</taxon>
        <taxon>Harpacticoida</taxon>
        <taxon>Harpacticidae</taxon>
        <taxon>Tigriopus</taxon>
    </lineage>
</organism>
<dbReference type="Proteomes" id="UP000318571">
    <property type="component" value="Chromosome 9"/>
</dbReference>
<evidence type="ECO:0000313" key="2">
    <source>
        <dbReference type="EMBL" id="TRY70467.1"/>
    </source>
</evidence>
<keyword evidence="3" id="KW-1185">Reference proteome</keyword>
<dbReference type="EMBL" id="VCGU01000009">
    <property type="protein sequence ID" value="TRY70467.1"/>
    <property type="molecule type" value="Genomic_DNA"/>
</dbReference>
<keyword evidence="1" id="KW-0812">Transmembrane</keyword>
<feature type="transmembrane region" description="Helical" evidence="1">
    <location>
        <begin position="16"/>
        <end position="39"/>
    </location>
</feature>
<comment type="caution">
    <text evidence="2">The sequence shown here is derived from an EMBL/GenBank/DDBJ whole genome shotgun (WGS) entry which is preliminary data.</text>
</comment>
<proteinExistence type="predicted"/>
<evidence type="ECO:0000256" key="1">
    <source>
        <dbReference type="SAM" id="Phobius"/>
    </source>
</evidence>
<gene>
    <name evidence="2" type="ORF">TCAL_16425</name>
</gene>
<evidence type="ECO:0000313" key="3">
    <source>
        <dbReference type="Proteomes" id="UP000318571"/>
    </source>
</evidence>
<protein>
    <submittedName>
        <fullName evidence="2">Uncharacterized protein</fullName>
    </submittedName>
</protein>
<sequence>MKINPEVSVKGHGNGWLTGFVIVGILLILSIVGNVFLGLKIKDRGSLHHDWVHFSKKIEERPNILEENDDII</sequence>
<dbReference type="AlphaFoldDB" id="A0A553NYF8"/>
<accession>A0A553NYF8</accession>
<reference evidence="2 3" key="1">
    <citation type="journal article" date="2018" name="Nat. Ecol. Evol.">
        <title>Genomic signatures of mitonuclear coevolution across populations of Tigriopus californicus.</title>
        <authorList>
            <person name="Barreto F.S."/>
            <person name="Watson E.T."/>
            <person name="Lima T.G."/>
            <person name="Willett C.S."/>
            <person name="Edmands S."/>
            <person name="Li W."/>
            <person name="Burton R.S."/>
        </authorList>
    </citation>
    <scope>NUCLEOTIDE SEQUENCE [LARGE SCALE GENOMIC DNA]</scope>
    <source>
        <strain evidence="2 3">San Diego</strain>
    </source>
</reference>